<sequence>MPSPILVKLKSHPARACKKIPHTPTNGPKNLKTTLFKFPKTGKHQRRRTLKITRPSRLIPKVSILSCPPPSPLKPGSTSFPPPPTPLSTSLRMSRFSLRQGKSLPPLCRLPDEILEEIVAELDDHKDLIAFALTSKICAATVVPHHTQYRILRVRHTHPEMWAHLARRADLARNVREVHICDRSNLSAADHYPNKLIDKELDAAVDNAEESVRIRNIYKALSHMKRLHTFTWTCAGQQRPTSHSKHENDILAVVVGLPRLEHISLGGRFAMHALGAHQDPDGLTYPVWKLSNLRSLSLVGETWAKPGNSRHICRLLKQSPDLEHLEVPMEFIHLPECHLPKLKRLKMVLQGAAVSTALDRSRALFLQKHPTIEELEWRPLGMPSLAADALPNLKSVRSNRQFIMALEDPSFGALESVSLMTPPSTPLKAETPIAPLEESSAATSTVRKIEKLDIYALDSSTLLELKCLDPESLRRLKISAFGEIDDLRAIAETFPNIEWLSLPSMHTPSNSAYPLPVTRDKWLEILPMFPNLHTFRGLGLWHSVFHSKEAMHEVILNLVQTCPNLRALDRLDRKLNWDPLKEIVITRTGEFKNHINYSIVKKPDVKPFDITLGAFD</sequence>
<dbReference type="Proteomes" id="UP000521872">
    <property type="component" value="Unassembled WGS sequence"/>
</dbReference>
<feature type="region of interest" description="Disordered" evidence="1">
    <location>
        <begin position="67"/>
        <end position="86"/>
    </location>
</feature>
<dbReference type="InterPro" id="IPR036047">
    <property type="entry name" value="F-box-like_dom_sf"/>
</dbReference>
<organism evidence="2 3">
    <name type="scientific">Agrocybe pediades</name>
    <dbReference type="NCBI Taxonomy" id="84607"/>
    <lineage>
        <taxon>Eukaryota</taxon>
        <taxon>Fungi</taxon>
        <taxon>Dikarya</taxon>
        <taxon>Basidiomycota</taxon>
        <taxon>Agaricomycotina</taxon>
        <taxon>Agaricomycetes</taxon>
        <taxon>Agaricomycetidae</taxon>
        <taxon>Agaricales</taxon>
        <taxon>Agaricineae</taxon>
        <taxon>Strophariaceae</taxon>
        <taxon>Agrocybe</taxon>
    </lineage>
</organism>
<dbReference type="SUPFAM" id="SSF81383">
    <property type="entry name" value="F-box domain"/>
    <property type="match status" value="1"/>
</dbReference>
<gene>
    <name evidence="2" type="ORF">D9613_006622</name>
</gene>
<dbReference type="SUPFAM" id="SSF52047">
    <property type="entry name" value="RNI-like"/>
    <property type="match status" value="1"/>
</dbReference>
<name>A0A8H4QHM8_9AGAR</name>
<reference evidence="2 3" key="1">
    <citation type="submission" date="2019-12" db="EMBL/GenBank/DDBJ databases">
        <authorList>
            <person name="Floudas D."/>
            <person name="Bentzer J."/>
            <person name="Ahren D."/>
            <person name="Johansson T."/>
            <person name="Persson P."/>
            <person name="Tunlid A."/>
        </authorList>
    </citation>
    <scope>NUCLEOTIDE SEQUENCE [LARGE SCALE GENOMIC DNA]</scope>
    <source>
        <strain evidence="2 3">CBS 102.39</strain>
    </source>
</reference>
<accession>A0A8H4QHM8</accession>
<proteinExistence type="predicted"/>
<evidence type="ECO:0008006" key="4">
    <source>
        <dbReference type="Google" id="ProtNLM"/>
    </source>
</evidence>
<keyword evidence="3" id="KW-1185">Reference proteome</keyword>
<evidence type="ECO:0000313" key="3">
    <source>
        <dbReference type="Proteomes" id="UP000521872"/>
    </source>
</evidence>
<evidence type="ECO:0000313" key="2">
    <source>
        <dbReference type="EMBL" id="KAF4611270.1"/>
    </source>
</evidence>
<evidence type="ECO:0000256" key="1">
    <source>
        <dbReference type="SAM" id="MobiDB-lite"/>
    </source>
</evidence>
<dbReference type="EMBL" id="JAACJL010000058">
    <property type="protein sequence ID" value="KAF4611270.1"/>
    <property type="molecule type" value="Genomic_DNA"/>
</dbReference>
<protein>
    <recommendedName>
        <fullName evidence="4">F-box domain-containing protein</fullName>
    </recommendedName>
</protein>
<dbReference type="Gene3D" id="3.80.10.10">
    <property type="entry name" value="Ribonuclease Inhibitor"/>
    <property type="match status" value="1"/>
</dbReference>
<dbReference type="InterPro" id="IPR032675">
    <property type="entry name" value="LRR_dom_sf"/>
</dbReference>
<comment type="caution">
    <text evidence="2">The sequence shown here is derived from an EMBL/GenBank/DDBJ whole genome shotgun (WGS) entry which is preliminary data.</text>
</comment>
<dbReference type="AlphaFoldDB" id="A0A8H4QHM8"/>